<evidence type="ECO:0000313" key="4">
    <source>
        <dbReference type="EMBL" id="KAK7345479.1"/>
    </source>
</evidence>
<keyword evidence="3" id="KW-0732">Signal</keyword>
<dbReference type="InterPro" id="IPR017949">
    <property type="entry name" value="Thaumatin_CS"/>
</dbReference>
<feature type="chain" id="PRO_5042815985" description="Thaumatin-like protein 1" evidence="3">
    <location>
        <begin position="21"/>
        <end position="244"/>
    </location>
</feature>
<accession>A0AAN9M0I4</accession>
<organism evidence="4 5">
    <name type="scientific">Canavalia gladiata</name>
    <name type="common">Sword bean</name>
    <name type="synonym">Dolichos gladiatus</name>
    <dbReference type="NCBI Taxonomy" id="3824"/>
    <lineage>
        <taxon>Eukaryota</taxon>
        <taxon>Viridiplantae</taxon>
        <taxon>Streptophyta</taxon>
        <taxon>Embryophyta</taxon>
        <taxon>Tracheophyta</taxon>
        <taxon>Spermatophyta</taxon>
        <taxon>Magnoliopsida</taxon>
        <taxon>eudicotyledons</taxon>
        <taxon>Gunneridae</taxon>
        <taxon>Pentapetalae</taxon>
        <taxon>rosids</taxon>
        <taxon>fabids</taxon>
        <taxon>Fabales</taxon>
        <taxon>Fabaceae</taxon>
        <taxon>Papilionoideae</taxon>
        <taxon>50 kb inversion clade</taxon>
        <taxon>NPAAA clade</taxon>
        <taxon>indigoferoid/millettioid clade</taxon>
        <taxon>Phaseoleae</taxon>
        <taxon>Canavalia</taxon>
    </lineage>
</organism>
<feature type="disulfide bond" evidence="2">
    <location>
        <begin position="180"/>
        <end position="189"/>
    </location>
</feature>
<feature type="disulfide bond" evidence="2">
    <location>
        <begin position="152"/>
        <end position="213"/>
    </location>
</feature>
<evidence type="ECO:0008006" key="6">
    <source>
        <dbReference type="Google" id="ProtNLM"/>
    </source>
</evidence>
<proteinExistence type="inferred from homology"/>
<sequence length="244" mass="25974">MRTHVALWISFSFLLYAAQGATVTFTNQCSYPLWPATLTGGENAQQLANTGFELQPGESDSVELPSPWSGRFWARTGCSNNGGGFTCATGDCASGQVECNGAGGIPPVTLVEITVAENGGQDFYDVSNVDGFNVPVSISPEGGTGECATSTCPVNINDQCPEQLQQRDSNGNVIACKSACEAFGDDQYCCTGNNSTPETCPPTDFSLFFEEQCPDAYSYAYDDQNSTFTCSSSPNYFIIFCPDP</sequence>
<feature type="disulfide bond" evidence="2">
    <location>
        <begin position="190"/>
        <end position="200"/>
    </location>
</feature>
<dbReference type="AlphaFoldDB" id="A0AAN9M0I4"/>
<feature type="disulfide bond" evidence="2">
    <location>
        <begin position="92"/>
        <end position="99"/>
    </location>
</feature>
<dbReference type="FunFam" id="2.60.110.10:FF:000004">
    <property type="entry name" value="THAUMATIN-LIKE PROTEIN 1"/>
    <property type="match status" value="1"/>
</dbReference>
<dbReference type="PANTHER" id="PTHR31048">
    <property type="entry name" value="OS03G0233200 PROTEIN"/>
    <property type="match status" value="1"/>
</dbReference>
<feature type="disulfide bond" evidence="2">
    <location>
        <begin position="160"/>
        <end position="176"/>
    </location>
</feature>
<dbReference type="PROSITE" id="PS00316">
    <property type="entry name" value="THAUMATIN_1"/>
    <property type="match status" value="1"/>
</dbReference>
<protein>
    <recommendedName>
        <fullName evidence="6">Thaumatin-like protein 1</fullName>
    </recommendedName>
</protein>
<comment type="caution">
    <text evidence="4">The sequence shown here is derived from an EMBL/GenBank/DDBJ whole genome shotgun (WGS) entry which is preliminary data.</text>
</comment>
<dbReference type="PROSITE" id="PS51367">
    <property type="entry name" value="THAUMATIN_2"/>
    <property type="match status" value="1"/>
</dbReference>
<dbReference type="SUPFAM" id="SSF49870">
    <property type="entry name" value="Osmotin, thaumatin-like protein"/>
    <property type="match status" value="1"/>
</dbReference>
<dbReference type="Proteomes" id="UP001367508">
    <property type="component" value="Unassembled WGS sequence"/>
</dbReference>
<keyword evidence="5" id="KW-1185">Reference proteome</keyword>
<dbReference type="EMBL" id="JAYMYQ010000003">
    <property type="protein sequence ID" value="KAK7345479.1"/>
    <property type="molecule type" value="Genomic_DNA"/>
</dbReference>
<feature type="signal peptide" evidence="3">
    <location>
        <begin position="1"/>
        <end position="20"/>
    </location>
</feature>
<name>A0AAN9M0I4_CANGL</name>
<evidence type="ECO:0000256" key="3">
    <source>
        <dbReference type="SAM" id="SignalP"/>
    </source>
</evidence>
<comment type="similarity">
    <text evidence="1">Belongs to the thaumatin family.</text>
</comment>
<dbReference type="Gene3D" id="2.60.110.10">
    <property type="entry name" value="Thaumatin"/>
    <property type="match status" value="1"/>
</dbReference>
<dbReference type="CDD" id="cd09218">
    <property type="entry name" value="TLP-PA"/>
    <property type="match status" value="1"/>
</dbReference>
<gene>
    <name evidence="4" type="ORF">VNO77_16083</name>
</gene>
<feature type="disulfide bond" evidence="2">
    <location>
        <begin position="78"/>
        <end position="87"/>
    </location>
</feature>
<dbReference type="PIRSF" id="PIRSF002703">
    <property type="entry name" value="Thaumatin"/>
    <property type="match status" value="1"/>
</dbReference>
<dbReference type="SMART" id="SM00205">
    <property type="entry name" value="THN"/>
    <property type="match status" value="1"/>
</dbReference>
<feature type="disulfide bond" evidence="2">
    <location>
        <begin position="147"/>
        <end position="230"/>
    </location>
</feature>
<dbReference type="InterPro" id="IPR037176">
    <property type="entry name" value="Osmotin/thaumatin-like_sf"/>
</dbReference>
<feature type="disulfide bond" evidence="2">
    <location>
        <begin position="29"/>
        <end position="241"/>
    </location>
</feature>
<evidence type="ECO:0000256" key="1">
    <source>
        <dbReference type="ARBA" id="ARBA00010607"/>
    </source>
</evidence>
<reference evidence="4 5" key="1">
    <citation type="submission" date="2024-01" db="EMBL/GenBank/DDBJ databases">
        <title>The genomes of 5 underutilized Papilionoideae crops provide insights into root nodulation and disease resistanc.</title>
        <authorList>
            <person name="Jiang F."/>
        </authorList>
    </citation>
    <scope>NUCLEOTIDE SEQUENCE [LARGE SCALE GENOMIC DNA]</scope>
    <source>
        <strain evidence="4">LVBAO_FW01</strain>
        <tissue evidence="4">Leaves</tissue>
    </source>
</reference>
<keyword evidence="2" id="KW-1015">Disulfide bond</keyword>
<evidence type="ECO:0000256" key="2">
    <source>
        <dbReference type="PIRSR" id="PIRSR002703-1"/>
    </source>
</evidence>
<dbReference type="Pfam" id="PF00314">
    <property type="entry name" value="Thaumatin"/>
    <property type="match status" value="1"/>
</dbReference>
<dbReference type="InterPro" id="IPR001938">
    <property type="entry name" value="Thaumatin"/>
</dbReference>
<evidence type="ECO:0000313" key="5">
    <source>
        <dbReference type="Proteomes" id="UP001367508"/>
    </source>
</evidence>
<dbReference type="PRINTS" id="PR00347">
    <property type="entry name" value="THAUMATIN"/>
</dbReference>